<accession>A0A2S7IRU3</accession>
<dbReference type="Pfam" id="PF03372">
    <property type="entry name" value="Exo_endo_phos"/>
    <property type="match status" value="1"/>
</dbReference>
<dbReference type="GO" id="GO:0006506">
    <property type="term" value="P:GPI anchor biosynthetic process"/>
    <property type="evidence" value="ECO:0007669"/>
    <property type="project" value="TreeGrafter"/>
</dbReference>
<dbReference type="Gene3D" id="3.60.10.10">
    <property type="entry name" value="Endonuclease/exonuclease/phosphatase"/>
    <property type="match status" value="1"/>
</dbReference>
<dbReference type="InterPro" id="IPR005135">
    <property type="entry name" value="Endo/exonuclease/phosphatase"/>
</dbReference>
<dbReference type="GO" id="GO:0004519">
    <property type="term" value="F:endonuclease activity"/>
    <property type="evidence" value="ECO:0007669"/>
    <property type="project" value="UniProtKB-KW"/>
</dbReference>
<dbReference type="GO" id="GO:0016020">
    <property type="term" value="C:membrane"/>
    <property type="evidence" value="ECO:0007669"/>
    <property type="project" value="GOC"/>
</dbReference>
<feature type="chain" id="PRO_5015776816" evidence="1">
    <location>
        <begin position="25"/>
        <end position="261"/>
    </location>
</feature>
<feature type="signal peptide" evidence="1">
    <location>
        <begin position="1"/>
        <end position="24"/>
    </location>
</feature>
<keyword evidence="4" id="KW-1185">Reference proteome</keyword>
<protein>
    <submittedName>
        <fullName evidence="3">Endonuclease</fullName>
    </submittedName>
</protein>
<feature type="domain" description="Endonuclease/exonuclease/phosphatase" evidence="2">
    <location>
        <begin position="31"/>
        <end position="251"/>
    </location>
</feature>
<proteinExistence type="predicted"/>
<dbReference type="PANTHER" id="PTHR14859:SF15">
    <property type="entry name" value="ENDONUCLEASE_EXONUCLEASE_PHOSPHATASE DOMAIN-CONTAINING PROTEIN"/>
    <property type="match status" value="1"/>
</dbReference>
<evidence type="ECO:0000313" key="3">
    <source>
        <dbReference type="EMBL" id="PQA60358.1"/>
    </source>
</evidence>
<dbReference type="PANTHER" id="PTHR14859">
    <property type="entry name" value="CALCOFLUOR WHITE HYPERSENSITIVE PROTEIN PRECURSOR"/>
    <property type="match status" value="1"/>
</dbReference>
<dbReference type="PROSITE" id="PS51257">
    <property type="entry name" value="PROKAR_LIPOPROTEIN"/>
    <property type="match status" value="1"/>
</dbReference>
<evidence type="ECO:0000313" key="4">
    <source>
        <dbReference type="Proteomes" id="UP000239590"/>
    </source>
</evidence>
<organism evidence="3 4">
    <name type="scientific">Siphonobacter curvatus</name>
    <dbReference type="NCBI Taxonomy" id="2094562"/>
    <lineage>
        <taxon>Bacteria</taxon>
        <taxon>Pseudomonadati</taxon>
        <taxon>Bacteroidota</taxon>
        <taxon>Cytophagia</taxon>
        <taxon>Cytophagales</taxon>
        <taxon>Cytophagaceae</taxon>
        <taxon>Siphonobacter</taxon>
    </lineage>
</organism>
<dbReference type="SUPFAM" id="SSF56219">
    <property type="entry name" value="DNase I-like"/>
    <property type="match status" value="1"/>
</dbReference>
<evidence type="ECO:0000259" key="2">
    <source>
        <dbReference type="Pfam" id="PF03372"/>
    </source>
</evidence>
<dbReference type="OrthoDB" id="5447300at2"/>
<dbReference type="EMBL" id="PTRA01000001">
    <property type="protein sequence ID" value="PQA60358.1"/>
    <property type="molecule type" value="Genomic_DNA"/>
</dbReference>
<name>A0A2S7IRU3_9BACT</name>
<dbReference type="AlphaFoldDB" id="A0A2S7IRU3"/>
<dbReference type="InterPro" id="IPR051916">
    <property type="entry name" value="GPI-anchor_lipid_remodeler"/>
</dbReference>
<sequence length="261" mass="28707">MKTVLSLSLLVVLLGCTRPSSHSGADTVRVLTYNIHHANPPSKPEIIDLEAIARVIKSDQPDVVMIQEVDVRTRRSGQVDEAEKLAQLTGLQAYFVKAIDHDGGDYGVALLSKYPLRNQRRYPLPLDPQKPGEPRVLGMAELKLPSGRSITVACTHLDAQRGPASRILQAKEIARILKAVPMPIILAGDLNDTPESETLRILNQSLQSTCQNCAPTIPVENPRKTIDFILTSGPWKVTEHRVIQETYASDHLPVRATLSLP</sequence>
<reference evidence="4" key="1">
    <citation type="submission" date="2018-02" db="EMBL/GenBank/DDBJ databases">
        <title>Genome sequencing of Solimonas sp. HR-BB.</title>
        <authorList>
            <person name="Lee Y."/>
            <person name="Jeon C.O."/>
        </authorList>
    </citation>
    <scope>NUCLEOTIDE SEQUENCE [LARGE SCALE GENOMIC DNA]</scope>
    <source>
        <strain evidence="4">HR-U</strain>
    </source>
</reference>
<gene>
    <name evidence="3" type="ORF">C5O19_12285</name>
</gene>
<comment type="caution">
    <text evidence="3">The sequence shown here is derived from an EMBL/GenBank/DDBJ whole genome shotgun (WGS) entry which is preliminary data.</text>
</comment>
<evidence type="ECO:0000256" key="1">
    <source>
        <dbReference type="SAM" id="SignalP"/>
    </source>
</evidence>
<keyword evidence="3" id="KW-0540">Nuclease</keyword>
<keyword evidence="1" id="KW-0732">Signal</keyword>
<dbReference type="InterPro" id="IPR036691">
    <property type="entry name" value="Endo/exonu/phosph_ase_sf"/>
</dbReference>
<dbReference type="Proteomes" id="UP000239590">
    <property type="component" value="Unassembled WGS sequence"/>
</dbReference>
<dbReference type="RefSeq" id="WP_104712562.1">
    <property type="nucleotide sequence ID" value="NZ_PTRA01000001.1"/>
</dbReference>
<keyword evidence="3" id="KW-0255">Endonuclease</keyword>
<keyword evidence="3" id="KW-0378">Hydrolase</keyword>